<evidence type="ECO:0000313" key="1">
    <source>
        <dbReference type="EMBL" id="MBB5031726.1"/>
    </source>
</evidence>
<proteinExistence type="predicted"/>
<sequence length="409" mass="45959">MCCALLHSAGALAQDALRDAAAGTKASLAGPATEVANPEAKDSEDLFLEEYMNYQMKLLKNWKLRVFASGTWRYDSNVFLRNVNAQHDMLWSARPGFQYSYGDETAKLQVLADYNAQFNFYDRFSQQNSINQFLSLSLNYRLQKTSFKFSGLFNKVTGGDLDVGGQAQRTNFTPQLQIMHEATEKVRVGITGQLQHTHYNSLISSQTWRFGVFADYAFSPRFRLGLQFNEMIQEVQQSGRQTGQDYLVRMEYEASKKLSITGSGGVHILHTISAGDATLPVGMLGLKYAMSPKTSIYVNAYARAQNSPSLTGQFFQSQGLLAGIQQQLGTKITIGTDIGYDYSQYHRYIAGLVSNRRDHVFFVRPWLKYTLSRHVSLEVFYQHTDNDSKGFGAQPFVRDLVGAGLTSTW</sequence>
<dbReference type="SUPFAM" id="SSF56935">
    <property type="entry name" value="Porins"/>
    <property type="match status" value="1"/>
</dbReference>
<organism evidence="1 2">
    <name type="scientific">Prosthecobacter vanneervenii</name>
    <dbReference type="NCBI Taxonomy" id="48466"/>
    <lineage>
        <taxon>Bacteria</taxon>
        <taxon>Pseudomonadati</taxon>
        <taxon>Verrucomicrobiota</taxon>
        <taxon>Verrucomicrobiia</taxon>
        <taxon>Verrucomicrobiales</taxon>
        <taxon>Verrucomicrobiaceae</taxon>
        <taxon>Prosthecobacter</taxon>
    </lineage>
</organism>
<reference evidence="1 2" key="1">
    <citation type="submission" date="2020-08" db="EMBL/GenBank/DDBJ databases">
        <title>Genomic Encyclopedia of Type Strains, Phase IV (KMG-IV): sequencing the most valuable type-strain genomes for metagenomic binning, comparative biology and taxonomic classification.</title>
        <authorList>
            <person name="Goeker M."/>
        </authorList>
    </citation>
    <scope>NUCLEOTIDE SEQUENCE [LARGE SCALE GENOMIC DNA]</scope>
    <source>
        <strain evidence="1 2">DSM 12252</strain>
    </source>
</reference>
<accession>A0A7W7Y8S4</accession>
<name>A0A7W7Y8S4_9BACT</name>
<dbReference type="EMBL" id="JACHIG010000002">
    <property type="protein sequence ID" value="MBB5031726.1"/>
    <property type="molecule type" value="Genomic_DNA"/>
</dbReference>
<evidence type="ECO:0000313" key="2">
    <source>
        <dbReference type="Proteomes" id="UP000590740"/>
    </source>
</evidence>
<comment type="caution">
    <text evidence="1">The sequence shown here is derived from an EMBL/GenBank/DDBJ whole genome shotgun (WGS) entry which is preliminary data.</text>
</comment>
<dbReference type="AlphaFoldDB" id="A0A7W7Y8S4"/>
<gene>
    <name evidence="1" type="ORF">HNQ65_001294</name>
</gene>
<keyword evidence="2" id="KW-1185">Reference proteome</keyword>
<dbReference type="Proteomes" id="UP000590740">
    <property type="component" value="Unassembled WGS sequence"/>
</dbReference>
<protein>
    <submittedName>
        <fullName evidence="1">Uncharacterized protein</fullName>
    </submittedName>
</protein>